<evidence type="ECO:0000256" key="1">
    <source>
        <dbReference type="SAM" id="MobiDB-lite"/>
    </source>
</evidence>
<gene>
    <name evidence="3" type="ORF">K435DRAFT_828013</name>
</gene>
<dbReference type="AlphaFoldDB" id="A0A4S8MCZ9"/>
<dbReference type="Gene3D" id="2.60.110.10">
    <property type="entry name" value="Thaumatin"/>
    <property type="match status" value="1"/>
</dbReference>
<feature type="signal peptide" evidence="2">
    <location>
        <begin position="1"/>
        <end position="18"/>
    </location>
</feature>
<feature type="region of interest" description="Disordered" evidence="1">
    <location>
        <begin position="21"/>
        <end position="114"/>
    </location>
</feature>
<keyword evidence="2" id="KW-0732">Signal</keyword>
<sequence>MKFLILFSSLVLVNLGSAHPIHSNSNGLQLRDDPATATPDPEAPTGAPAPADPAAASTGASSASDPAAASSGAPAASPPVTAPTDAPPSTGTPPSTGAPASTQAPDTGGGKMRTWTVKNNCAYTIWPGMYTDPNVGKNKPNHTTGWEAPPGSSVSFGVPDDWKAGRIWGRTKCDFSKNSGADACETGGCNGGLECATDGGTGVPPASLAEWTLQGDGNQDWYDVSVVDGANIPLEITNNAGCKAPSCKADLDKDCPAELKGKKGGGCLSACAANLDGNPGDSPNCCSGSHNKPETCPPSGVQHYDFFKKGCPDAYVYAYDESSKAALWTCDSSKHADYTLTFCPS</sequence>
<protein>
    <submittedName>
        <fullName evidence="3">Osmotin, thaumatin-like protein</fullName>
    </submittedName>
</protein>
<dbReference type="SMART" id="SM00205">
    <property type="entry name" value="THN"/>
    <property type="match status" value="1"/>
</dbReference>
<feature type="compositionally biased region" description="Low complexity" evidence="1">
    <location>
        <begin position="82"/>
        <end position="105"/>
    </location>
</feature>
<dbReference type="InterPro" id="IPR037176">
    <property type="entry name" value="Osmotin/thaumatin-like_sf"/>
</dbReference>
<organism evidence="3 4">
    <name type="scientific">Dendrothele bispora (strain CBS 962.96)</name>
    <dbReference type="NCBI Taxonomy" id="1314807"/>
    <lineage>
        <taxon>Eukaryota</taxon>
        <taxon>Fungi</taxon>
        <taxon>Dikarya</taxon>
        <taxon>Basidiomycota</taxon>
        <taxon>Agaricomycotina</taxon>
        <taxon>Agaricomycetes</taxon>
        <taxon>Agaricomycetidae</taxon>
        <taxon>Agaricales</taxon>
        <taxon>Agaricales incertae sedis</taxon>
        <taxon>Dendrothele</taxon>
    </lineage>
</organism>
<accession>A0A4S8MCZ9</accession>
<dbReference type="InterPro" id="IPR001938">
    <property type="entry name" value="Thaumatin"/>
</dbReference>
<name>A0A4S8MCZ9_DENBC</name>
<dbReference type="SUPFAM" id="SSF49870">
    <property type="entry name" value="Osmotin, thaumatin-like protein"/>
    <property type="match status" value="1"/>
</dbReference>
<evidence type="ECO:0000313" key="3">
    <source>
        <dbReference type="EMBL" id="THV00360.1"/>
    </source>
</evidence>
<feature type="compositionally biased region" description="Low complexity" evidence="1">
    <location>
        <begin position="35"/>
        <end position="75"/>
    </location>
</feature>
<evidence type="ECO:0000313" key="4">
    <source>
        <dbReference type="Proteomes" id="UP000297245"/>
    </source>
</evidence>
<dbReference type="Pfam" id="PF00314">
    <property type="entry name" value="Thaumatin"/>
    <property type="match status" value="1"/>
</dbReference>
<evidence type="ECO:0000256" key="2">
    <source>
        <dbReference type="SAM" id="SignalP"/>
    </source>
</evidence>
<feature type="chain" id="PRO_5020481392" evidence="2">
    <location>
        <begin position="19"/>
        <end position="345"/>
    </location>
</feature>
<dbReference type="PANTHER" id="PTHR31048">
    <property type="entry name" value="OS03G0233200 PROTEIN"/>
    <property type="match status" value="1"/>
</dbReference>
<dbReference type="EMBL" id="ML179105">
    <property type="protein sequence ID" value="THV00360.1"/>
    <property type="molecule type" value="Genomic_DNA"/>
</dbReference>
<dbReference type="PRINTS" id="PR00347">
    <property type="entry name" value="THAUMATIN"/>
</dbReference>
<dbReference type="PROSITE" id="PS51367">
    <property type="entry name" value="THAUMATIN_2"/>
    <property type="match status" value="1"/>
</dbReference>
<dbReference type="Proteomes" id="UP000297245">
    <property type="component" value="Unassembled WGS sequence"/>
</dbReference>
<keyword evidence="4" id="KW-1185">Reference proteome</keyword>
<proteinExistence type="predicted"/>
<reference evidence="3 4" key="1">
    <citation type="journal article" date="2019" name="Nat. Ecol. Evol.">
        <title>Megaphylogeny resolves global patterns of mushroom evolution.</title>
        <authorList>
            <person name="Varga T."/>
            <person name="Krizsan K."/>
            <person name="Foldi C."/>
            <person name="Dima B."/>
            <person name="Sanchez-Garcia M."/>
            <person name="Sanchez-Ramirez S."/>
            <person name="Szollosi G.J."/>
            <person name="Szarkandi J.G."/>
            <person name="Papp V."/>
            <person name="Albert L."/>
            <person name="Andreopoulos W."/>
            <person name="Angelini C."/>
            <person name="Antonin V."/>
            <person name="Barry K.W."/>
            <person name="Bougher N.L."/>
            <person name="Buchanan P."/>
            <person name="Buyck B."/>
            <person name="Bense V."/>
            <person name="Catcheside P."/>
            <person name="Chovatia M."/>
            <person name="Cooper J."/>
            <person name="Damon W."/>
            <person name="Desjardin D."/>
            <person name="Finy P."/>
            <person name="Geml J."/>
            <person name="Haridas S."/>
            <person name="Hughes K."/>
            <person name="Justo A."/>
            <person name="Karasinski D."/>
            <person name="Kautmanova I."/>
            <person name="Kiss B."/>
            <person name="Kocsube S."/>
            <person name="Kotiranta H."/>
            <person name="LaButti K.M."/>
            <person name="Lechner B.E."/>
            <person name="Liimatainen K."/>
            <person name="Lipzen A."/>
            <person name="Lukacs Z."/>
            <person name="Mihaltcheva S."/>
            <person name="Morgado L.N."/>
            <person name="Niskanen T."/>
            <person name="Noordeloos M.E."/>
            <person name="Ohm R.A."/>
            <person name="Ortiz-Santana B."/>
            <person name="Ovrebo C."/>
            <person name="Racz N."/>
            <person name="Riley R."/>
            <person name="Savchenko A."/>
            <person name="Shiryaev A."/>
            <person name="Soop K."/>
            <person name="Spirin V."/>
            <person name="Szebenyi C."/>
            <person name="Tomsovsky M."/>
            <person name="Tulloss R.E."/>
            <person name="Uehling J."/>
            <person name="Grigoriev I.V."/>
            <person name="Vagvolgyi C."/>
            <person name="Papp T."/>
            <person name="Martin F.M."/>
            <person name="Miettinen O."/>
            <person name="Hibbett D.S."/>
            <person name="Nagy L.G."/>
        </authorList>
    </citation>
    <scope>NUCLEOTIDE SEQUENCE [LARGE SCALE GENOMIC DNA]</scope>
    <source>
        <strain evidence="3 4">CBS 962.96</strain>
    </source>
</reference>
<dbReference type="OrthoDB" id="430315at2759"/>